<dbReference type="AlphaFoldDB" id="M4BDJ1"/>
<feature type="region of interest" description="Disordered" evidence="3">
    <location>
        <begin position="101"/>
        <end position="122"/>
    </location>
</feature>
<dbReference type="PANTHER" id="PTHR10807">
    <property type="entry name" value="MYOTUBULARIN-RELATED"/>
    <property type="match status" value="1"/>
</dbReference>
<feature type="binding site" evidence="2">
    <location>
        <begin position="762"/>
        <end position="763"/>
    </location>
    <ligand>
        <name>substrate</name>
    </ligand>
</feature>
<dbReference type="EnsemblProtists" id="HpaT804358">
    <property type="protein sequence ID" value="HpaP804358"/>
    <property type="gene ID" value="HpaG804358"/>
</dbReference>
<feature type="compositionally biased region" description="Low complexity" evidence="3">
    <location>
        <begin position="63"/>
        <end position="73"/>
    </location>
</feature>
<sequence length="1006" mass="110712">MASGRDSEFYVTVTKEGCQNGDDEIEKKRVSKSCTKHEQDGRHPDGNGYTKGLYSNPNKEVTSPTSSSSNGSSAELCTGAECGSRQGAGDRRSVVAAAILPTSATATETDSDVEEGRGDLEKEEHGLGLALGQLIDVKDERGVDNDNLKVDEEEASNELQGACLVRKKDPERSELTTAVNFETETSGAISIGPPSVARQTSSSFSDLGDFDDYPFTDAITIPSNGGAGSVESGSNAGTPNTFYSIYDNEAFRFTHASVSHCGYGSYDAISKIPSSYTNSPVRSVRSASSPSMLRLENCGHSGGRITPTFQLTQPADESHPLIGDIYPVAGEIVRLQVDNAAYIIFYKSEDSGEEQSLKHEILAMSSSSDDDGDVTEWGEDTSGRVAPPRSYASLGAAGHKVQTDNCFTRDYNHPTRSLGRGLFRASTSVGNAFLKGAAGLVNKTYQGGANGGVFGFAKGLGMGMLGLGTHTVKGAFRGVGQVTHLVGEMVLGTAPHFSIDGTLVLTNYRIIWQALSTIDAMEIRLASILSAESSTTAPHVANIEGKHLLRASLAFQDETTCSDFLSCIWELYSMGVSPPHYTFAHLHYQALRHKEPTKTPNGTGIATLNHLLYDAERDYRRLKLLDEDSWMRLYDNSDYTMFPSYPDAFVVPSVLDDDDLRELSAYRSASRIPAVVWRHPHTGALVCRCAQPCTGLSGYIVEADRKLVQALQRATSVHGDATFHFFDARSQMAAAANSAQGKGTEDPRNYPNTELHFCDIANIHAVRSSYASLASVCQPGQERDSSGWMLQLRNTFWFLHLSSILSTSQKICRCLCQSESVMVHCSDGWDRTPQLTAMVQLLLDPYYRTVAGLVQLIEKEWCSFGHLFRFRYSQGEGPGHQELEEQSPVFVQWLDALWQIWRQQPWAFEFSESLLAALYEHVFSGLYGNFFYNNQRQRKHEEAIAPTRSLWCVLLEQMDKYVNAEYDSAKNFNSIGLMLPFSSEENDLVMWENHFVYADPVCRKYE</sequence>
<dbReference type="HOGENOM" id="CLU_012367_0_0_1"/>
<dbReference type="STRING" id="559515.M4BDJ1"/>
<dbReference type="InterPro" id="IPR030564">
    <property type="entry name" value="Myotubularin"/>
</dbReference>
<dbReference type="PROSITE" id="PS51339">
    <property type="entry name" value="PPASE_MYOTUBULARIN"/>
    <property type="match status" value="1"/>
</dbReference>
<feature type="binding site" evidence="2">
    <location>
        <begin position="825"/>
        <end position="831"/>
    </location>
    <ligand>
        <name>substrate</name>
    </ligand>
</feature>
<feature type="region of interest" description="Disordered" evidence="3">
    <location>
        <begin position="15"/>
        <end position="76"/>
    </location>
</feature>
<dbReference type="eggNOG" id="KOG4471">
    <property type="taxonomic scope" value="Eukaryota"/>
</dbReference>
<reference evidence="6" key="1">
    <citation type="journal article" date="2010" name="Science">
        <title>Signatures of adaptation to obligate biotrophy in the Hyaloperonospora arabidopsidis genome.</title>
        <authorList>
            <person name="Baxter L."/>
            <person name="Tripathy S."/>
            <person name="Ishaque N."/>
            <person name="Boot N."/>
            <person name="Cabral A."/>
            <person name="Kemen E."/>
            <person name="Thines M."/>
            <person name="Ah-Fong A."/>
            <person name="Anderson R."/>
            <person name="Badejoko W."/>
            <person name="Bittner-Eddy P."/>
            <person name="Boore J.L."/>
            <person name="Chibucos M.C."/>
            <person name="Coates M."/>
            <person name="Dehal P."/>
            <person name="Delehaunty K."/>
            <person name="Dong S."/>
            <person name="Downton P."/>
            <person name="Dumas B."/>
            <person name="Fabro G."/>
            <person name="Fronick C."/>
            <person name="Fuerstenberg S.I."/>
            <person name="Fulton L."/>
            <person name="Gaulin E."/>
            <person name="Govers F."/>
            <person name="Hughes L."/>
            <person name="Humphray S."/>
            <person name="Jiang R.H."/>
            <person name="Judelson H."/>
            <person name="Kamoun S."/>
            <person name="Kyung K."/>
            <person name="Meijer H."/>
            <person name="Minx P."/>
            <person name="Morris P."/>
            <person name="Nelson J."/>
            <person name="Phuntumart V."/>
            <person name="Qutob D."/>
            <person name="Rehmany A."/>
            <person name="Rougon-Cardoso A."/>
            <person name="Ryden P."/>
            <person name="Torto-Alalibo T."/>
            <person name="Studholme D."/>
            <person name="Wang Y."/>
            <person name="Win J."/>
            <person name="Wood J."/>
            <person name="Clifton S.W."/>
            <person name="Rogers J."/>
            <person name="Van den Ackerveken G."/>
            <person name="Jones J.D."/>
            <person name="McDowell J.M."/>
            <person name="Beynon J."/>
            <person name="Tyler B.M."/>
        </authorList>
    </citation>
    <scope>NUCLEOTIDE SEQUENCE [LARGE SCALE GENOMIC DNA]</scope>
    <source>
        <strain evidence="6">Emoy2</strain>
    </source>
</reference>
<evidence type="ECO:0000313" key="5">
    <source>
        <dbReference type="EnsemblProtists" id="HpaP804358"/>
    </source>
</evidence>
<protein>
    <recommendedName>
        <fullName evidence="4">Myotubularin phosphatase domain-containing protein</fullName>
    </recommendedName>
</protein>
<dbReference type="PANTHER" id="PTHR10807:SF128">
    <property type="entry name" value="PHOSPHATIDYLINOSITOL-3,5-BISPHOSPHATE 3-PHOSPHATASE"/>
    <property type="match status" value="1"/>
</dbReference>
<dbReference type="InterPro" id="IPR029021">
    <property type="entry name" value="Prot-tyrosine_phosphatase-like"/>
</dbReference>
<feature type="compositionally biased region" description="Acidic residues" evidence="3">
    <location>
        <begin position="368"/>
        <end position="379"/>
    </location>
</feature>
<dbReference type="InterPro" id="IPR003595">
    <property type="entry name" value="Tyr_Pase_cat"/>
</dbReference>
<feature type="compositionally biased region" description="Polar residues" evidence="3">
    <location>
        <begin position="53"/>
        <end position="62"/>
    </location>
</feature>
<evidence type="ECO:0000256" key="2">
    <source>
        <dbReference type="PIRSR" id="PIRSR630564-2"/>
    </source>
</evidence>
<accession>M4BDJ1</accession>
<dbReference type="CDD" id="cd14507">
    <property type="entry name" value="PTP-MTM-like"/>
    <property type="match status" value="1"/>
</dbReference>
<dbReference type="SMART" id="SM00404">
    <property type="entry name" value="PTPc_motif"/>
    <property type="match status" value="1"/>
</dbReference>
<evidence type="ECO:0000256" key="3">
    <source>
        <dbReference type="SAM" id="MobiDB-lite"/>
    </source>
</evidence>
<dbReference type="InterPro" id="IPR010569">
    <property type="entry name" value="Myotubularin-like_Pase_dom"/>
</dbReference>
<name>M4BDJ1_HYAAE</name>
<dbReference type="InterPro" id="IPR016130">
    <property type="entry name" value="Tyr_Pase_AS"/>
</dbReference>
<dbReference type="Pfam" id="PF06602">
    <property type="entry name" value="Myotub-related"/>
    <property type="match status" value="1"/>
</dbReference>
<feature type="compositionally biased region" description="Basic and acidic residues" evidence="3">
    <location>
        <begin position="35"/>
        <end position="45"/>
    </location>
</feature>
<dbReference type="VEuPathDB" id="FungiDB:HpaG804358"/>
<keyword evidence="6" id="KW-1185">Reference proteome</keyword>
<feature type="region of interest" description="Disordered" evidence="3">
    <location>
        <begin position="365"/>
        <end position="386"/>
    </location>
</feature>
<feature type="active site" description="Phosphocysteine intermediate" evidence="1">
    <location>
        <position position="825"/>
    </location>
</feature>
<dbReference type="Proteomes" id="UP000011713">
    <property type="component" value="Unassembled WGS sequence"/>
</dbReference>
<proteinExistence type="predicted"/>
<reference evidence="5" key="2">
    <citation type="submission" date="2015-06" db="UniProtKB">
        <authorList>
            <consortium name="EnsemblProtists"/>
        </authorList>
    </citation>
    <scope>IDENTIFICATION</scope>
    <source>
        <strain evidence="5">Emoy2</strain>
    </source>
</reference>
<dbReference type="GO" id="GO:0005737">
    <property type="term" value="C:cytoplasm"/>
    <property type="evidence" value="ECO:0007669"/>
    <property type="project" value="TreeGrafter"/>
</dbReference>
<evidence type="ECO:0000313" key="6">
    <source>
        <dbReference type="Proteomes" id="UP000011713"/>
    </source>
</evidence>
<dbReference type="SUPFAM" id="SSF52799">
    <property type="entry name" value="(Phosphotyrosine protein) phosphatases II"/>
    <property type="match status" value="1"/>
</dbReference>
<dbReference type="EMBL" id="JH598161">
    <property type="status" value="NOT_ANNOTATED_CDS"/>
    <property type="molecule type" value="Genomic_DNA"/>
</dbReference>
<dbReference type="InParanoid" id="M4BDJ1"/>
<evidence type="ECO:0000256" key="1">
    <source>
        <dbReference type="PIRSR" id="PIRSR630564-1"/>
    </source>
</evidence>
<dbReference type="OMA" id="FWFLHLS"/>
<evidence type="ECO:0000259" key="4">
    <source>
        <dbReference type="PROSITE" id="PS51339"/>
    </source>
</evidence>
<organism evidence="5 6">
    <name type="scientific">Hyaloperonospora arabidopsidis (strain Emoy2)</name>
    <name type="common">Downy mildew agent</name>
    <name type="synonym">Peronospora arabidopsidis</name>
    <dbReference type="NCBI Taxonomy" id="559515"/>
    <lineage>
        <taxon>Eukaryota</taxon>
        <taxon>Sar</taxon>
        <taxon>Stramenopiles</taxon>
        <taxon>Oomycota</taxon>
        <taxon>Peronosporomycetes</taxon>
        <taxon>Peronosporales</taxon>
        <taxon>Peronosporaceae</taxon>
        <taxon>Hyaloperonospora</taxon>
    </lineage>
</organism>
<dbReference type="PROSITE" id="PS00383">
    <property type="entry name" value="TYR_PHOSPHATASE_1"/>
    <property type="match status" value="1"/>
</dbReference>
<feature type="domain" description="Myotubularin phosphatase" evidence="4">
    <location>
        <begin position="609"/>
        <end position="995"/>
    </location>
</feature>